<evidence type="ECO:0000256" key="4">
    <source>
        <dbReference type="SAM" id="SignalP"/>
    </source>
</evidence>
<dbReference type="CDD" id="cd04084">
    <property type="entry name" value="CBM6_xylanase-like"/>
    <property type="match status" value="1"/>
</dbReference>
<protein>
    <submittedName>
        <fullName evidence="7">Endo-1,4-beta-xylanase A</fullName>
        <ecNumber evidence="7">3.2.1.8</ecNumber>
    </submittedName>
</protein>
<dbReference type="Pfam" id="PF09479">
    <property type="entry name" value="Flg_new"/>
    <property type="match status" value="1"/>
</dbReference>
<dbReference type="PANTHER" id="PTHR36453:SF1">
    <property type="entry name" value="RIGHT HANDED BETA HELIX DOMAIN-CONTAINING PROTEIN"/>
    <property type="match status" value="1"/>
</dbReference>
<dbReference type="SUPFAM" id="SSF49785">
    <property type="entry name" value="Galactose-binding domain-like"/>
    <property type="match status" value="2"/>
</dbReference>
<dbReference type="STRING" id="180332.GCA_000797495_03286"/>
<dbReference type="EMBL" id="QGQD01000060">
    <property type="protein sequence ID" value="TLD00054.1"/>
    <property type="molecule type" value="Genomic_DNA"/>
</dbReference>
<evidence type="ECO:0000256" key="1">
    <source>
        <dbReference type="ARBA" id="ARBA00004196"/>
    </source>
</evidence>
<dbReference type="Gene3D" id="2.60.120.560">
    <property type="entry name" value="Exo-inulinase, domain 1"/>
    <property type="match status" value="1"/>
</dbReference>
<dbReference type="InterPro" id="IPR044060">
    <property type="entry name" value="Bacterial_rp_domain"/>
</dbReference>
<evidence type="ECO:0000259" key="5">
    <source>
        <dbReference type="PROSITE" id="PS50853"/>
    </source>
</evidence>
<dbReference type="PROSITE" id="PS51175">
    <property type="entry name" value="CBM6"/>
    <property type="match status" value="1"/>
</dbReference>
<proteinExistence type="predicted"/>
<dbReference type="Gene3D" id="2.60.40.1080">
    <property type="match status" value="3"/>
</dbReference>
<dbReference type="SUPFAM" id="SSF51126">
    <property type="entry name" value="Pectin lyase-like"/>
    <property type="match status" value="3"/>
</dbReference>
<feature type="compositionally biased region" description="Low complexity" evidence="3">
    <location>
        <begin position="32"/>
        <end position="49"/>
    </location>
</feature>
<feature type="chain" id="PRO_5020276252" evidence="4">
    <location>
        <begin position="24"/>
        <end position="3129"/>
    </location>
</feature>
<feature type="domain" description="CBM6" evidence="6">
    <location>
        <begin position="2117"/>
        <end position="2246"/>
    </location>
</feature>
<dbReference type="SMART" id="SM00606">
    <property type="entry name" value="CBD_IV"/>
    <property type="match status" value="1"/>
</dbReference>
<keyword evidence="7" id="KW-0326">Glycosidase</keyword>
<dbReference type="SUPFAM" id="SSF49265">
    <property type="entry name" value="Fibronectin type III"/>
    <property type="match status" value="2"/>
</dbReference>
<feature type="region of interest" description="Disordered" evidence="3">
    <location>
        <begin position="26"/>
        <end position="49"/>
    </location>
</feature>
<dbReference type="GO" id="GO:0030313">
    <property type="term" value="C:cell envelope"/>
    <property type="evidence" value="ECO:0007669"/>
    <property type="project" value="UniProtKB-SubCell"/>
</dbReference>
<keyword evidence="7" id="KW-0119">Carbohydrate metabolism</keyword>
<dbReference type="Pfam" id="PF03422">
    <property type="entry name" value="CBM_6"/>
    <property type="match status" value="2"/>
</dbReference>
<dbReference type="InterPro" id="IPR008964">
    <property type="entry name" value="Invasin/intimin_cell_adhesion"/>
</dbReference>
<accession>A0A4U8Q6W0</accession>
<evidence type="ECO:0000256" key="3">
    <source>
        <dbReference type="SAM" id="MobiDB-lite"/>
    </source>
</evidence>
<keyword evidence="8" id="KW-1185">Reference proteome</keyword>
<sequence precursor="true">MKKRVIALVLSVFMVLNPLTSYAAAPEKTEASETTEVAETTEVPETTEVAETTEVPETTAVMETAEVPETTAVTETTEVPETTAVTNTAAESVAVADRFLLNYQEISINMESGYPLPLYLTTGYYTEPSGTGKITWSSSDESIAAVDGEGRVTPVKPGEAIIKAVHKDYAGKTAQCKVTVYQSKECETFYYVSPQGSDNNPGTEAQPFQTIQAARDTIRGLDQLPDGGITVLLEDGKYYEQETIVFTPQDSGTQENPIVYKARNEGKAVITGEVPITGWGKAEDVEGMNLAAEGKLYVADVDQGWRFHDLYVNGERQQVSRSFNTDKWRDWPVFYGRAPLSYDPEKGARVVFGDGELDGLDGNEDVEVVLLPVMYWNTIPLVKHIDSSNNTAYLQSQIPSNFWPDHFGTGEGYYNIINTLKYLDQPGEWCIDSQAGKVYYWPKNEETINTDEIAAPKPYELLRLQGDGIDEDFKNMVEYLTFDGITFQYTDRLPENEFPEDWIIRNAENPDAAIYFDGTRNCRLINNEIRHSGSYGVTVNHYGQNNEILHNQMHDLGSGGVQLYGYGVGTVDVNYNNIVMYNSIYNMGVAPYQHAPGLGVFGSGTNTMAFNYIAGAPYAGISIVGTDENSISRTKPDTRAAYDMFGRQSSQYGIRFEDLNQLPQSELDGSNGEYFSIGNLAQKYQHSERNVAEYNILEDYSQSMDDGGALYSWYCGLGNVYAYNVLKEQLEGSRTWVFWQYMDDRAIGFTLQNNLCTGNFNATIDKSFAPYSNRRVDNVYAKFPQVPAGYDVQKEKVLDNVQDAMGGYKLAETKKPAILSPENGSENAKIPTTIVLNHCENASLYKIEIATDEAFKNIAETIETRLSVATTDKLEYDSSYYVRVTTREYLGTPQVSDAVSFKTAKQSAPDEVLRNAKLTNDIDAVLVQWTPVAKNRVNVYRKAEGEADYTLIGENVEGKGFLDSQIKEKTTYTYQIAGVNASGEGPRSEELKINTRELNMLFSDDFENETISDRWTDQSGKQTNLNPADAVVKDGKWEPSGSWREYYVGLNNKDWDDYAVEADITFKDLQPGAENYSAFGLITRASTEKGRKFYQFLIRSNGQKQMELQKADGNYWTQLAAVKMKENPVPGTLYRMRAESVGKSLRIYLNGSLFAEIEDESLTYGGIGFGYGKDYISVDNVRVSQPKQYKIHVDESMKGGTVTADQSQAAQGKPIFLTVKPDKGYTYEEGSLKVNGKQLTDTLFTMPGEDVTVTASFRLAAADGNRIYVSPEGSDDSGNGSFEAPYQSLAMAQEAVHNLVAKGLDSDVQVILRGGNYYLKDAVHIGPEDCDDTYRITYKNYEEEEVRVVGGSPVTGWTDKDGDGIYEADITGREGFYSLFANGERLPNAKEVKWQNVKVEDQSHMQAVLGGATSWFGEVLKVTSVNGSNLATDFPGGQFSGGVQYLQGAKEYINEPGEWAIAGSTLYYKPLDGTLPENSEIIAPSTDRIFYLQGTNESLVRNITIDGLQLEMNGFGENLLAHAGRKGDKTEEYESNLKGIVDLDNTSNVTVSNCILKNAGYMAVVMNHYSQENTISGNDIQNTGYAGIFMIGENPGSLNYINKNNTVTNNRIKDAGKFVSHGSGIYLMNSGDNTITHNNISEVPRYGISMKGVRYGVFSAIGVDVPFEDHWKYNQTMNNYIGYNTIFNTGIRSGDGGGIEGWGTGRDNWIDHNIIYNAYRGVATTGWRGHSIFTDDATHHTMVTNNVIYDENAVSVNAGTMMKSISNYVANNVFDIGYAYNGAANIGPYIEPSGGMAFKNNIVYSNTGGTLHNNGTWSEDGAGDRVLLKFDDGSYNVSGTAALDSLSVMDNNLYFNAKGKAEFEVLGSKLSLSDWKQSSKNKHKYDQNSIMEDPQFVDAQNRDYRLKADSPAMAIGISPIDTSGIGLLPEFRYGDKNDTPKTLFISAEDNGQASAAVNPGQTIQMSVSMRTEKGYSVENPEGTTFASSDESIASVGENGLVTAIAPGTAVITAEGKGLRDQYTIYVGEQGAELTADDVNLVLEKNDTAWIDVKAKTSAGHYVLPINISYESGNEEVVTVDDRGFLKAQAEGEAEIRIQASVNGENLTKDVKVSVQKTVIQTRDLYEKADAVTADTYGNGAVNQGTKAGMDKNGSYVAFKNVDFKEGAKRFTAVYETGNLSRVGSIDLRLDSSTGPLIGRVDCETTGAWGISGQSWIDVNPEQVKGIHDLYIVANPGALNLVNLQFSQKDAGSSVQSLELTGEDIVCAPQDGETEYTLTALTLDDLGYRTEEKAVTWELDGNAANISIDETTGVLTVGIPEEKETNLVIKAVLNSDHSIKAEKPVMVYDGTIVELKGAEADEKSSTAADGVSGVAFQGKDAYILYKNVDFKNGIEKYQVKYSYPNARNILKLHTGSAAGEVFSSVSLSSGSWANYVVTDQSISEGCPVGIQDLAITQSDWLNFHWIRMFMPNNRVPVQSYEITIDTNITNGKIESDKTEAEAGEEVNLTVEPNEGYILKEGSLKVNNGDVEVTDNRFVMPEQDVMVTAEFEQQPAQMHTVTIDPAMEHGRIEADKTEAAAGDTVTLTVTPEEGYLLTEGSLQVNGGEVEVTDNSFLMPEQDVMITAEFEQLSAETHTVTIDPSMEHGRIEADKTEAAEGETVTLSIIPQEGYMLTAGSLKVNDGAVEVANNSFVMPGQDVTITAEFEQTTEEMHTISIDPAMEHGKVEADKSEAAAGEMVALTIVLEEGYQLKEGSLKVNDGAVEVTDNSFLMPEQDVIITAEFEQLAAETFKVIIDPAMEHGNVAADKPEAAAGELITLTVVPNDGYFLKAGSLKVNNGNVKLTGSSFVMPEQNVNVTAEFEQKTVIITYKLAFDPRGGKVSPASITVTKEAAYGRLPVPSREGYSFKGWFTAASGGTQIREGEVCRLNANTTVYAQWSKLILKKPGKPTGLKASRHKSGSLQISWKKASNAKGYVVYRYNSTAKKWTKIKTTASTSYVDTGLKSASDYKYKVKAYSQLGKEKKYGSCSSVMTTATAPKKPHLLKVKKDGKGKVTINWSRRSGTDGYVIYMKTNKGDYKKIATKSSKVSSYTKSGLKKGRSYRFKVRGYNKAGSKRIYSSYSDSKKINF</sequence>
<feature type="signal peptide" evidence="4">
    <location>
        <begin position="1"/>
        <end position="23"/>
    </location>
</feature>
<evidence type="ECO:0000313" key="7">
    <source>
        <dbReference type="EMBL" id="TLD00054.1"/>
    </source>
</evidence>
<dbReference type="SMART" id="SM00060">
    <property type="entry name" value="FN3"/>
    <property type="match status" value="3"/>
</dbReference>
<dbReference type="SMART" id="SM00635">
    <property type="entry name" value="BID_2"/>
    <property type="match status" value="2"/>
</dbReference>
<dbReference type="InterPro" id="IPR036116">
    <property type="entry name" value="FN3_sf"/>
</dbReference>
<dbReference type="InterPro" id="IPR013783">
    <property type="entry name" value="Ig-like_fold"/>
</dbReference>
<dbReference type="GO" id="GO:0030246">
    <property type="term" value="F:carbohydrate binding"/>
    <property type="evidence" value="ECO:0007669"/>
    <property type="project" value="InterPro"/>
</dbReference>
<evidence type="ECO:0000256" key="2">
    <source>
        <dbReference type="ARBA" id="ARBA00022729"/>
    </source>
</evidence>
<dbReference type="Pfam" id="PF00041">
    <property type="entry name" value="fn3"/>
    <property type="match status" value="2"/>
</dbReference>
<dbReference type="InterPro" id="IPR013378">
    <property type="entry name" value="InlB-like_B-rpt"/>
</dbReference>
<dbReference type="EC" id="3.2.1.8" evidence="7"/>
<dbReference type="PROSITE" id="PS50853">
    <property type="entry name" value="FN3"/>
    <property type="match status" value="3"/>
</dbReference>
<dbReference type="SUPFAM" id="SSF49373">
    <property type="entry name" value="Invasin/intimin cell-adhesion fragments"/>
    <property type="match status" value="2"/>
</dbReference>
<evidence type="ECO:0000313" key="8">
    <source>
        <dbReference type="Proteomes" id="UP000306509"/>
    </source>
</evidence>
<dbReference type="Pfam" id="PF13229">
    <property type="entry name" value="Beta_helix"/>
    <property type="match status" value="2"/>
</dbReference>
<dbReference type="RefSeq" id="WP_138002870.1">
    <property type="nucleotide sequence ID" value="NZ_QGQD01000060.1"/>
</dbReference>
<reference evidence="7 8" key="1">
    <citation type="journal article" date="2019" name="Anaerobe">
        <title>Detection of Robinsoniella peoriensis in multiple bone samples of a trauma patient.</title>
        <authorList>
            <person name="Schrottner P."/>
            <person name="Hartwich K."/>
            <person name="Bunk B."/>
            <person name="Schober I."/>
            <person name="Helbig S."/>
            <person name="Rudolph W.W."/>
            <person name="Gunzer F."/>
        </authorList>
    </citation>
    <scope>NUCLEOTIDE SEQUENCE [LARGE SCALE GENOMIC DNA]</scope>
    <source>
        <strain evidence="7 8">DSM 106044</strain>
    </source>
</reference>
<dbReference type="InterPro" id="IPR012334">
    <property type="entry name" value="Pectin_lyas_fold"/>
</dbReference>
<dbReference type="InterPro" id="IPR005084">
    <property type="entry name" value="CBM6"/>
</dbReference>
<dbReference type="InterPro" id="IPR042229">
    <property type="entry name" value="Listeria/Bacterioides_rpt_sf"/>
</dbReference>
<dbReference type="PANTHER" id="PTHR36453">
    <property type="entry name" value="SECRETED PROTEIN-RELATED"/>
    <property type="match status" value="1"/>
</dbReference>
<evidence type="ECO:0000259" key="6">
    <source>
        <dbReference type="PROSITE" id="PS51175"/>
    </source>
</evidence>
<keyword evidence="7" id="KW-0858">Xylan degradation</keyword>
<dbReference type="InterPro" id="IPR006626">
    <property type="entry name" value="PbH1"/>
</dbReference>
<keyword evidence="7" id="KW-0378">Hydrolase</keyword>
<dbReference type="InterPro" id="IPR003961">
    <property type="entry name" value="FN3_dom"/>
</dbReference>
<dbReference type="Gene3D" id="2.60.120.260">
    <property type="entry name" value="Galactose-binding domain-like"/>
    <property type="match status" value="2"/>
</dbReference>
<dbReference type="Pfam" id="PF18998">
    <property type="entry name" value="Flg_new_2"/>
    <property type="match status" value="6"/>
</dbReference>
<dbReference type="Pfam" id="PF02368">
    <property type="entry name" value="Big_2"/>
    <property type="match status" value="2"/>
</dbReference>
<dbReference type="CDD" id="cd00063">
    <property type="entry name" value="FN3"/>
    <property type="match status" value="3"/>
</dbReference>
<feature type="domain" description="Fibronectin type-III" evidence="5">
    <location>
        <begin position="3040"/>
        <end position="3129"/>
    </location>
</feature>
<dbReference type="Gene3D" id="2.160.20.10">
    <property type="entry name" value="Single-stranded right-handed beta-helix, Pectin lyase-like"/>
    <property type="match status" value="4"/>
</dbReference>
<dbReference type="Gene3D" id="2.60.40.4270">
    <property type="entry name" value="Listeria-Bacteroides repeat domain"/>
    <property type="match status" value="1"/>
</dbReference>
<comment type="subcellular location">
    <subcellularLocation>
        <location evidence="1">Cell envelope</location>
    </subcellularLocation>
</comment>
<dbReference type="SMART" id="SM00710">
    <property type="entry name" value="PbH1"/>
    <property type="match status" value="11"/>
</dbReference>
<dbReference type="Gene3D" id="2.60.40.10">
    <property type="entry name" value="Immunoglobulins"/>
    <property type="match status" value="4"/>
</dbReference>
<dbReference type="GO" id="GO:0031176">
    <property type="term" value="F:endo-1,4-beta-xylanase activity"/>
    <property type="evidence" value="ECO:0007669"/>
    <property type="project" value="UniProtKB-EC"/>
</dbReference>
<feature type="domain" description="Fibronectin type-III" evidence="5">
    <location>
        <begin position="2948"/>
        <end position="3039"/>
    </location>
</feature>
<dbReference type="InterPro" id="IPR011050">
    <property type="entry name" value="Pectin_lyase_fold/virulence"/>
</dbReference>
<dbReference type="Proteomes" id="UP000306509">
    <property type="component" value="Unassembled WGS sequence"/>
</dbReference>
<dbReference type="GO" id="GO:0045493">
    <property type="term" value="P:xylan catabolic process"/>
    <property type="evidence" value="ECO:0007669"/>
    <property type="project" value="UniProtKB-KW"/>
</dbReference>
<dbReference type="InterPro" id="IPR003343">
    <property type="entry name" value="Big_2"/>
</dbReference>
<dbReference type="InterPro" id="IPR006584">
    <property type="entry name" value="Cellulose-bd_IV"/>
</dbReference>
<keyword evidence="7" id="KW-0624">Polysaccharide degradation</keyword>
<comment type="caution">
    <text evidence="7">The sequence shown here is derived from an EMBL/GenBank/DDBJ whole genome shotgun (WGS) entry which is preliminary data.</text>
</comment>
<feature type="domain" description="Fibronectin type-III" evidence="5">
    <location>
        <begin position="908"/>
        <end position="998"/>
    </location>
</feature>
<dbReference type="InterPro" id="IPR039448">
    <property type="entry name" value="Beta_helix"/>
</dbReference>
<dbReference type="NCBIfam" id="TIGR02543">
    <property type="entry name" value="List_Bact_rpt"/>
    <property type="match status" value="1"/>
</dbReference>
<keyword evidence="2 4" id="KW-0732">Signal</keyword>
<gene>
    <name evidence="7" type="primary">xynA</name>
    <name evidence="7" type="ORF">DSM106044_03144</name>
</gene>
<dbReference type="InterPro" id="IPR008979">
    <property type="entry name" value="Galactose-bd-like_sf"/>
</dbReference>
<organism evidence="7 8">
    <name type="scientific">Robinsoniella peoriensis</name>
    <dbReference type="NCBI Taxonomy" id="180332"/>
    <lineage>
        <taxon>Bacteria</taxon>
        <taxon>Bacillati</taxon>
        <taxon>Bacillota</taxon>
        <taxon>Clostridia</taxon>
        <taxon>Lachnospirales</taxon>
        <taxon>Lachnospiraceae</taxon>
        <taxon>Robinsoniella</taxon>
    </lineage>
</organism>
<name>A0A4U8Q6W0_9FIRM</name>